<proteinExistence type="inferred from homology"/>
<keyword evidence="3" id="KW-0472">Membrane</keyword>
<dbReference type="Gene3D" id="3.40.50.720">
    <property type="entry name" value="NAD(P)-binding Rossmann-like Domain"/>
    <property type="match status" value="1"/>
</dbReference>
<keyword evidence="3" id="KW-1133">Transmembrane helix</keyword>
<evidence type="ECO:0000256" key="1">
    <source>
        <dbReference type="ARBA" id="ARBA00006484"/>
    </source>
</evidence>
<gene>
    <name evidence="4" type="ORF">FC19_GL000752</name>
</gene>
<dbReference type="SUPFAM" id="SSF51735">
    <property type="entry name" value="NAD(P)-binding Rossmann-fold domains"/>
    <property type="match status" value="1"/>
</dbReference>
<comment type="caution">
    <text evidence="4">The sequence shown here is derived from an EMBL/GenBank/DDBJ whole genome shotgun (WGS) entry which is preliminary data.</text>
</comment>
<keyword evidence="3" id="KW-0812">Transmembrane</keyword>
<evidence type="ECO:0000256" key="2">
    <source>
        <dbReference type="ARBA" id="ARBA00023002"/>
    </source>
</evidence>
<dbReference type="PROSITE" id="PS00061">
    <property type="entry name" value="ADH_SHORT"/>
    <property type="match status" value="1"/>
</dbReference>
<dbReference type="InterPro" id="IPR020904">
    <property type="entry name" value="Sc_DH/Rdtase_CS"/>
</dbReference>
<dbReference type="NCBIfam" id="NF005559">
    <property type="entry name" value="PRK07231.1"/>
    <property type="match status" value="1"/>
</dbReference>
<dbReference type="InterPro" id="IPR036291">
    <property type="entry name" value="NAD(P)-bd_dom_sf"/>
</dbReference>
<dbReference type="FunFam" id="3.40.50.720:FF:000084">
    <property type="entry name" value="Short-chain dehydrogenase reductase"/>
    <property type="match status" value="1"/>
</dbReference>
<dbReference type="Pfam" id="PF13561">
    <property type="entry name" value="adh_short_C2"/>
    <property type="match status" value="1"/>
</dbReference>
<dbReference type="PANTHER" id="PTHR24321:SF8">
    <property type="entry name" value="ESTRADIOL 17-BETA-DEHYDROGENASE 8-RELATED"/>
    <property type="match status" value="1"/>
</dbReference>
<dbReference type="Proteomes" id="UP000051015">
    <property type="component" value="Unassembled WGS sequence"/>
</dbReference>
<keyword evidence="2" id="KW-0560">Oxidoreductase</keyword>
<evidence type="ECO:0000256" key="3">
    <source>
        <dbReference type="SAM" id="Phobius"/>
    </source>
</evidence>
<comment type="similarity">
    <text evidence="1">Belongs to the short-chain dehydrogenases/reductases (SDR) family.</text>
</comment>
<keyword evidence="5" id="KW-1185">Reference proteome</keyword>
<protein>
    <submittedName>
        <fullName evidence="4">Short chain dehydrogenase</fullName>
    </submittedName>
</protein>
<sequence length="266" mass="28878">MMYNQEGIRLKEVLLLKTVVITGAASGMGLSATKLFLAKGWKVMMADFNQKAGENVANELADLYSKEQVAFHKTNVADALSVKELKSATEQRFGVADTIVNNAGIFTKGALHEVSEENWDRIMAVDVKSIFLMTKYFVPDMIKQKAGTIVNTASISGLTGDYNMAAYNAAKGAVVNLVRAMALDYGKYNIRVNNVAPGPTNTPMFQANPQSVIKTFKQASPLGRLAEPDEIAKTIYFLASEDSNSITGENIPVSTGYEIYSGQPVQ</sequence>
<accession>A0A0R2D7G4</accession>
<dbReference type="PANTHER" id="PTHR24321">
    <property type="entry name" value="DEHYDROGENASES, SHORT CHAIN"/>
    <property type="match status" value="1"/>
</dbReference>
<dbReference type="InterPro" id="IPR002347">
    <property type="entry name" value="SDR_fam"/>
</dbReference>
<dbReference type="PRINTS" id="PR00080">
    <property type="entry name" value="SDRFAMILY"/>
</dbReference>
<dbReference type="EMBL" id="AYZD01000015">
    <property type="protein sequence ID" value="KRM96459.1"/>
    <property type="molecule type" value="Genomic_DNA"/>
</dbReference>
<dbReference type="GO" id="GO:0008206">
    <property type="term" value="P:bile acid metabolic process"/>
    <property type="evidence" value="ECO:0007669"/>
    <property type="project" value="UniProtKB-ARBA"/>
</dbReference>
<name>A0A0R2D7G4_9LACO</name>
<dbReference type="PATRIC" id="fig|1423725.3.peg.776"/>
<organism evidence="4 5">
    <name type="scientific">Liquorilactobacillus aquaticus DSM 21051</name>
    <dbReference type="NCBI Taxonomy" id="1423725"/>
    <lineage>
        <taxon>Bacteria</taxon>
        <taxon>Bacillati</taxon>
        <taxon>Bacillota</taxon>
        <taxon>Bacilli</taxon>
        <taxon>Lactobacillales</taxon>
        <taxon>Lactobacillaceae</taxon>
        <taxon>Liquorilactobacillus</taxon>
    </lineage>
</organism>
<dbReference type="CDD" id="cd05233">
    <property type="entry name" value="SDR_c"/>
    <property type="match status" value="1"/>
</dbReference>
<dbReference type="GO" id="GO:0016491">
    <property type="term" value="F:oxidoreductase activity"/>
    <property type="evidence" value="ECO:0007669"/>
    <property type="project" value="UniProtKB-KW"/>
</dbReference>
<evidence type="ECO:0000313" key="4">
    <source>
        <dbReference type="EMBL" id="KRM96459.1"/>
    </source>
</evidence>
<feature type="transmembrane region" description="Helical" evidence="3">
    <location>
        <begin position="14"/>
        <end position="37"/>
    </location>
</feature>
<reference evidence="4 5" key="1">
    <citation type="journal article" date="2015" name="Genome Announc.">
        <title>Expanding the biotechnology potential of lactobacilli through comparative genomics of 213 strains and associated genera.</title>
        <authorList>
            <person name="Sun Z."/>
            <person name="Harris H.M."/>
            <person name="McCann A."/>
            <person name="Guo C."/>
            <person name="Argimon S."/>
            <person name="Zhang W."/>
            <person name="Yang X."/>
            <person name="Jeffery I.B."/>
            <person name="Cooney J.C."/>
            <person name="Kagawa T.F."/>
            <person name="Liu W."/>
            <person name="Song Y."/>
            <person name="Salvetti E."/>
            <person name="Wrobel A."/>
            <person name="Rasinkangas P."/>
            <person name="Parkhill J."/>
            <person name="Rea M.C."/>
            <person name="O'Sullivan O."/>
            <person name="Ritari J."/>
            <person name="Douillard F.P."/>
            <person name="Paul Ross R."/>
            <person name="Yang R."/>
            <person name="Briner A.E."/>
            <person name="Felis G.E."/>
            <person name="de Vos W.M."/>
            <person name="Barrangou R."/>
            <person name="Klaenhammer T.R."/>
            <person name="Caufield P.W."/>
            <person name="Cui Y."/>
            <person name="Zhang H."/>
            <person name="O'Toole P.W."/>
        </authorList>
    </citation>
    <scope>NUCLEOTIDE SEQUENCE [LARGE SCALE GENOMIC DNA]</scope>
    <source>
        <strain evidence="4 5">DSM 21051</strain>
    </source>
</reference>
<dbReference type="AlphaFoldDB" id="A0A0R2D7G4"/>
<dbReference type="PRINTS" id="PR00081">
    <property type="entry name" value="GDHRDH"/>
</dbReference>
<dbReference type="STRING" id="1423725.FC19_GL000752"/>
<evidence type="ECO:0000313" key="5">
    <source>
        <dbReference type="Proteomes" id="UP000051015"/>
    </source>
</evidence>